<evidence type="ECO:0000313" key="6">
    <source>
        <dbReference type="Proteomes" id="UP000887578"/>
    </source>
</evidence>
<evidence type="ECO:0000256" key="4">
    <source>
        <dbReference type="SAM" id="MobiDB-lite"/>
    </source>
</evidence>
<evidence type="ECO:0000259" key="5">
    <source>
        <dbReference type="PROSITE" id="PS50600"/>
    </source>
</evidence>
<dbReference type="Proteomes" id="UP000887578">
    <property type="component" value="Unplaced"/>
</dbReference>
<feature type="region of interest" description="Disordered" evidence="4">
    <location>
        <begin position="395"/>
        <end position="432"/>
    </location>
</feature>
<dbReference type="Gene3D" id="3.40.395.10">
    <property type="entry name" value="Adenoviral Proteinase, Chain A"/>
    <property type="match status" value="1"/>
</dbReference>
<organism evidence="6 7">
    <name type="scientific">Panagrolaimus davidi</name>
    <dbReference type="NCBI Taxonomy" id="227884"/>
    <lineage>
        <taxon>Eukaryota</taxon>
        <taxon>Metazoa</taxon>
        <taxon>Ecdysozoa</taxon>
        <taxon>Nematoda</taxon>
        <taxon>Chromadorea</taxon>
        <taxon>Rhabditida</taxon>
        <taxon>Tylenchina</taxon>
        <taxon>Panagrolaimomorpha</taxon>
        <taxon>Panagrolaimoidea</taxon>
        <taxon>Panagrolaimidae</taxon>
        <taxon>Panagrolaimus</taxon>
    </lineage>
</organism>
<feature type="compositionally biased region" description="Basic and acidic residues" evidence="4">
    <location>
        <begin position="624"/>
        <end position="636"/>
    </location>
</feature>
<reference evidence="7" key="1">
    <citation type="submission" date="2022-11" db="UniProtKB">
        <authorList>
            <consortium name="WormBaseParasite"/>
        </authorList>
    </citation>
    <scope>IDENTIFICATION</scope>
</reference>
<feature type="region of interest" description="Disordered" evidence="4">
    <location>
        <begin position="624"/>
        <end position="715"/>
    </location>
</feature>
<dbReference type="GO" id="GO:0008234">
    <property type="term" value="F:cysteine-type peptidase activity"/>
    <property type="evidence" value="ECO:0007669"/>
    <property type="project" value="InterPro"/>
</dbReference>
<evidence type="ECO:0000256" key="2">
    <source>
        <dbReference type="ARBA" id="ARBA00022670"/>
    </source>
</evidence>
<dbReference type="GO" id="GO:0006508">
    <property type="term" value="P:proteolysis"/>
    <property type="evidence" value="ECO:0007669"/>
    <property type="project" value="UniProtKB-KW"/>
</dbReference>
<evidence type="ECO:0000313" key="7">
    <source>
        <dbReference type="WBParaSite" id="PDA_v2.g25945.t1"/>
    </source>
</evidence>
<proteinExistence type="inferred from homology"/>
<dbReference type="InterPro" id="IPR003653">
    <property type="entry name" value="Peptidase_C48_C"/>
</dbReference>
<comment type="similarity">
    <text evidence="1">Belongs to the peptidase C48 family.</text>
</comment>
<evidence type="ECO:0000256" key="3">
    <source>
        <dbReference type="ARBA" id="ARBA00022801"/>
    </source>
</evidence>
<dbReference type="WBParaSite" id="PDA_v2.g25945.t1">
    <property type="protein sequence ID" value="PDA_v2.g25945.t1"/>
    <property type="gene ID" value="PDA_v2.g25945"/>
</dbReference>
<evidence type="ECO:0000256" key="1">
    <source>
        <dbReference type="ARBA" id="ARBA00005234"/>
    </source>
</evidence>
<name>A0A914Q3W4_9BILA</name>
<feature type="compositionally biased region" description="Basic and acidic residues" evidence="4">
    <location>
        <begin position="649"/>
        <end position="713"/>
    </location>
</feature>
<dbReference type="SUPFAM" id="SSF54001">
    <property type="entry name" value="Cysteine proteinases"/>
    <property type="match status" value="1"/>
</dbReference>
<dbReference type="InterPro" id="IPR038765">
    <property type="entry name" value="Papain-like_cys_pep_sf"/>
</dbReference>
<feature type="region of interest" description="Disordered" evidence="4">
    <location>
        <begin position="137"/>
        <end position="186"/>
    </location>
</feature>
<keyword evidence="3" id="KW-0378">Hydrolase</keyword>
<sequence>MSTKNDKHLFIEKTFTASENQYYNLNLNQSEKCPVLIPVLYNGKSEFNKSSKISTFTTLNEDNDDKKRWNNKNFLNTANKISNIYEISPKTVGLNLFVKNEHINGLKKETFGTIKTSTKRFANIFKFENPFEFARQQREDDGKNEPEIMHFKSSQHLMRSSRDNGRKRKRKRDDEPSGSFQEPSSDYLNNNRKILLFSEGKHKSFKDLFLDDNQINALICGVAAFVSKKGIRKFAVLPSIFSTILAADPKADPILYMNIFKSDYDILLAPIGSDDHWYLATFFVDEKIVTVYDSLHWPVPSIFPRLKNCIESVLHVQFTEKNDNQNVTKQQNGYDCGVNCYRNAEEICFHGKCNLFDPYYPEAERARAREILRRLKNKEIKDQWVPAVVTSTHYTTLNRPTDEPEKEVTEKSSDDNSDVEVLDESDDDKKDETNICDISIGCLNDPIQKMGLHDSMNVDEEQKSLTNDEESQKDDTECKLLSVDEEIVLNKESLETAAEFCTRKRIKNDNKGKSKHQQSVKAAKETLAKNEKQKEYMMTKIKNIKTEERCSDTVRDYVDINEDLELMTNAEELKVQNESKENYAAYCKRLKISTKTSRNKYNVTIKNAKEKLAENERLKECMRKKRLTESAEEKSQRLQQVAESMQALRENETEDEKKERLQKDAEAKQKLRENETEEQKKGRLQKDAELKQNIRDNENEEEKKQRLNDDKTQKSIQRTINKIEKKEKLKKERAERIAKIKELLPAVLRKASDYTNVEPFRLGKRDKICKGCGAKHYRTEKVQKNGTYTSCCKQGKIKMESGVPDFPQNLKELMTKTHANKEYTKAFNTNIRMINSSLSCAHIFNERIG</sequence>
<dbReference type="PROSITE" id="PS50600">
    <property type="entry name" value="ULP_PROTEASE"/>
    <property type="match status" value="1"/>
</dbReference>
<protein>
    <submittedName>
        <fullName evidence="7">Ubiquitin-like protease family profile domain-containing protein</fullName>
    </submittedName>
</protein>
<feature type="compositionally biased region" description="Basic and acidic residues" evidence="4">
    <location>
        <begin position="137"/>
        <end position="150"/>
    </location>
</feature>
<keyword evidence="6" id="KW-1185">Reference proteome</keyword>
<feature type="compositionally biased region" description="Basic and acidic residues" evidence="4">
    <location>
        <begin position="400"/>
        <end position="414"/>
    </location>
</feature>
<keyword evidence="2" id="KW-0645">Protease</keyword>
<feature type="domain" description="Ubiquitin-like protease family profile" evidence="5">
    <location>
        <begin position="187"/>
        <end position="347"/>
    </location>
</feature>
<accession>A0A914Q3W4</accession>
<feature type="compositionally biased region" description="Acidic residues" evidence="4">
    <location>
        <begin position="415"/>
        <end position="426"/>
    </location>
</feature>
<dbReference type="AlphaFoldDB" id="A0A914Q3W4"/>